<keyword evidence="3" id="KW-1185">Reference proteome</keyword>
<comment type="caution">
    <text evidence="2">The sequence shown here is derived from an EMBL/GenBank/DDBJ whole genome shotgun (WGS) entry which is preliminary data.</text>
</comment>
<evidence type="ECO:0000313" key="2">
    <source>
        <dbReference type="EMBL" id="MED6177198.1"/>
    </source>
</evidence>
<name>A0ABU6VZI6_9FABA</name>
<protein>
    <submittedName>
        <fullName evidence="2">Uncharacterized protein</fullName>
    </submittedName>
</protein>
<proteinExistence type="predicted"/>
<dbReference type="EMBL" id="JASCZI010153246">
    <property type="protein sequence ID" value="MED6177198.1"/>
    <property type="molecule type" value="Genomic_DNA"/>
</dbReference>
<accession>A0ABU6VZI6</accession>
<gene>
    <name evidence="2" type="ORF">PIB30_095753</name>
</gene>
<feature type="compositionally biased region" description="Basic residues" evidence="1">
    <location>
        <begin position="23"/>
        <end position="41"/>
    </location>
</feature>
<feature type="region of interest" description="Disordered" evidence="1">
    <location>
        <begin position="1"/>
        <end position="41"/>
    </location>
</feature>
<sequence length="172" mass="20157">MCEGNEEEKDIGGMEPSVEKKGVSKKKEKRKKIPKRKKKMKKIPRKKFLLLPPCLWTSTPLRNTYISSRSWNAGPSTLPSIVVMLQYQIHPRIHRIDVLTAMTLRVMIFSEYGHRYHRVRVFRVPHLVSKIRDLRCCCMFLFASFVFVPHPSIGDADFLQPYNLGKYTESYQ</sequence>
<reference evidence="2 3" key="1">
    <citation type="journal article" date="2023" name="Plants (Basel)">
        <title>Bridging the Gap: Combining Genomics and Transcriptomics Approaches to Understand Stylosanthes scabra, an Orphan Legume from the Brazilian Caatinga.</title>
        <authorList>
            <person name="Ferreira-Neto J.R.C."/>
            <person name="da Silva M.D."/>
            <person name="Binneck E."/>
            <person name="de Melo N.F."/>
            <person name="da Silva R.H."/>
            <person name="de Melo A.L.T.M."/>
            <person name="Pandolfi V."/>
            <person name="Bustamante F.O."/>
            <person name="Brasileiro-Vidal A.C."/>
            <person name="Benko-Iseppon A.M."/>
        </authorList>
    </citation>
    <scope>NUCLEOTIDE SEQUENCE [LARGE SCALE GENOMIC DNA]</scope>
    <source>
        <tissue evidence="2">Leaves</tissue>
    </source>
</reference>
<evidence type="ECO:0000256" key="1">
    <source>
        <dbReference type="SAM" id="MobiDB-lite"/>
    </source>
</evidence>
<evidence type="ECO:0000313" key="3">
    <source>
        <dbReference type="Proteomes" id="UP001341840"/>
    </source>
</evidence>
<dbReference type="Proteomes" id="UP001341840">
    <property type="component" value="Unassembled WGS sequence"/>
</dbReference>
<organism evidence="2 3">
    <name type="scientific">Stylosanthes scabra</name>
    <dbReference type="NCBI Taxonomy" id="79078"/>
    <lineage>
        <taxon>Eukaryota</taxon>
        <taxon>Viridiplantae</taxon>
        <taxon>Streptophyta</taxon>
        <taxon>Embryophyta</taxon>
        <taxon>Tracheophyta</taxon>
        <taxon>Spermatophyta</taxon>
        <taxon>Magnoliopsida</taxon>
        <taxon>eudicotyledons</taxon>
        <taxon>Gunneridae</taxon>
        <taxon>Pentapetalae</taxon>
        <taxon>rosids</taxon>
        <taxon>fabids</taxon>
        <taxon>Fabales</taxon>
        <taxon>Fabaceae</taxon>
        <taxon>Papilionoideae</taxon>
        <taxon>50 kb inversion clade</taxon>
        <taxon>dalbergioids sensu lato</taxon>
        <taxon>Dalbergieae</taxon>
        <taxon>Pterocarpus clade</taxon>
        <taxon>Stylosanthes</taxon>
    </lineage>
</organism>
<feature type="non-terminal residue" evidence="2">
    <location>
        <position position="172"/>
    </location>
</feature>